<dbReference type="Proteomes" id="UP000033121">
    <property type="component" value="Unassembled WGS sequence"/>
</dbReference>
<evidence type="ECO:0000313" key="2">
    <source>
        <dbReference type="Proteomes" id="UP000033121"/>
    </source>
</evidence>
<comment type="caution">
    <text evidence="1">The sequence shown here is derived from an EMBL/GenBank/DDBJ whole genome shotgun (WGS) entry which is preliminary data.</text>
</comment>
<reference evidence="1 2" key="1">
    <citation type="submission" date="2015-04" db="EMBL/GenBank/DDBJ databases">
        <title>Whole genome shotgun sequence of Flavihumibacter petaseus NBRC 106054.</title>
        <authorList>
            <person name="Miyazawa S."/>
            <person name="Hosoyama A."/>
            <person name="Hashimoto M."/>
            <person name="Noguchi M."/>
            <person name="Tsuchikane K."/>
            <person name="Ohji S."/>
            <person name="Yamazoe A."/>
            <person name="Ichikawa N."/>
            <person name="Kimura A."/>
            <person name="Fujita N."/>
        </authorList>
    </citation>
    <scope>NUCLEOTIDE SEQUENCE [LARGE SCALE GENOMIC DNA]</scope>
    <source>
        <strain evidence="1 2">NBRC 106054</strain>
    </source>
</reference>
<name>A0A0E9MVH8_9BACT</name>
<keyword evidence="2" id="KW-1185">Reference proteome</keyword>
<dbReference type="AlphaFoldDB" id="A0A0E9MVH8"/>
<accession>A0A0E9MVH8</accession>
<evidence type="ECO:0000313" key="1">
    <source>
        <dbReference type="EMBL" id="GAO41416.1"/>
    </source>
</evidence>
<gene>
    <name evidence="1" type="ORF">FPE01S_01_04280</name>
</gene>
<dbReference type="EMBL" id="BBWV01000001">
    <property type="protein sequence ID" value="GAO41416.1"/>
    <property type="molecule type" value="Genomic_DNA"/>
</dbReference>
<sequence length="62" mass="7022">MTFPIDSLHDLFNSTWKLLEAAGNEWKCLEAGKRLEWLEAAGPAYYTYGYEMQCGGSFHSVS</sequence>
<protein>
    <submittedName>
        <fullName evidence="1">Uncharacterized protein</fullName>
    </submittedName>
</protein>
<organism evidence="1 2">
    <name type="scientific">Flavihumibacter petaseus NBRC 106054</name>
    <dbReference type="NCBI Taxonomy" id="1220578"/>
    <lineage>
        <taxon>Bacteria</taxon>
        <taxon>Pseudomonadati</taxon>
        <taxon>Bacteroidota</taxon>
        <taxon>Chitinophagia</taxon>
        <taxon>Chitinophagales</taxon>
        <taxon>Chitinophagaceae</taxon>
        <taxon>Flavihumibacter</taxon>
    </lineage>
</organism>
<proteinExistence type="predicted"/>